<proteinExistence type="predicted"/>
<keyword evidence="1" id="KW-0472">Membrane</keyword>
<keyword evidence="3" id="KW-1185">Reference proteome</keyword>
<gene>
    <name evidence="2" type="ORF">A7U60_g4270</name>
</gene>
<keyword evidence="1" id="KW-1133">Transmembrane helix</keyword>
<evidence type="ECO:0000256" key="1">
    <source>
        <dbReference type="SAM" id="Phobius"/>
    </source>
</evidence>
<feature type="transmembrane region" description="Helical" evidence="1">
    <location>
        <begin position="12"/>
        <end position="30"/>
    </location>
</feature>
<reference evidence="2" key="1">
    <citation type="submission" date="2016-06" db="EMBL/GenBank/DDBJ databases">
        <title>Draft Genome sequence of the fungus Inonotus baumii.</title>
        <authorList>
            <person name="Zhu H."/>
            <person name="Lin W."/>
        </authorList>
    </citation>
    <scope>NUCLEOTIDE SEQUENCE</scope>
    <source>
        <strain evidence="2">821</strain>
    </source>
</reference>
<dbReference type="AlphaFoldDB" id="A0A9Q5HZJ9"/>
<name>A0A9Q5HZJ9_SANBA</name>
<feature type="transmembrane region" description="Helical" evidence="1">
    <location>
        <begin position="220"/>
        <end position="237"/>
    </location>
</feature>
<protein>
    <submittedName>
        <fullName evidence="2">Zf-C3HC4-domain-containing protein</fullName>
    </submittedName>
</protein>
<comment type="caution">
    <text evidence="2">The sequence shown here is derived from an EMBL/GenBank/DDBJ whole genome shotgun (WGS) entry which is preliminary data.</text>
</comment>
<sequence length="263" mass="29534">MRTMRTKTNVNAEYALMVQKVVGSFVLAIVEDPLRIYMSNVCNDGVGNLNPLSTGAHNVTIRTARTSVLGLAENPVIIASLSVFLFTCLAYIASFIVTFFMSEDYTPRSTFFFFGWNWVTPDEVAYNLMRVVLRILRDEDIIIDENTLRSPLRAAPTKPTTPQKLGNFAKFIHRIIIGVPVLGVASLVQLFWSMSFLGPVNLLARRLGRARNRRESSRDIATLIILGAIILGALRALRGVYRLTERAVRWGLTRTEDLILEVQ</sequence>
<evidence type="ECO:0000313" key="2">
    <source>
        <dbReference type="EMBL" id="OCB88567.1"/>
    </source>
</evidence>
<organism evidence="2 3">
    <name type="scientific">Sanghuangporus baumii</name>
    <name type="common">Phellinus baumii</name>
    <dbReference type="NCBI Taxonomy" id="108892"/>
    <lineage>
        <taxon>Eukaryota</taxon>
        <taxon>Fungi</taxon>
        <taxon>Dikarya</taxon>
        <taxon>Basidiomycota</taxon>
        <taxon>Agaricomycotina</taxon>
        <taxon>Agaricomycetes</taxon>
        <taxon>Hymenochaetales</taxon>
        <taxon>Hymenochaetaceae</taxon>
        <taxon>Sanghuangporus</taxon>
    </lineage>
</organism>
<keyword evidence="1" id="KW-0812">Transmembrane</keyword>
<feature type="transmembrane region" description="Helical" evidence="1">
    <location>
        <begin position="76"/>
        <end position="101"/>
    </location>
</feature>
<dbReference type="OrthoDB" id="264354at2759"/>
<feature type="transmembrane region" description="Helical" evidence="1">
    <location>
        <begin position="171"/>
        <end position="192"/>
    </location>
</feature>
<dbReference type="EMBL" id="LNZH02000176">
    <property type="protein sequence ID" value="OCB88567.1"/>
    <property type="molecule type" value="Genomic_DNA"/>
</dbReference>
<dbReference type="Proteomes" id="UP000757232">
    <property type="component" value="Unassembled WGS sequence"/>
</dbReference>
<accession>A0A9Q5HZJ9</accession>
<evidence type="ECO:0000313" key="3">
    <source>
        <dbReference type="Proteomes" id="UP000757232"/>
    </source>
</evidence>